<protein>
    <submittedName>
        <fullName evidence="1">Uncharacterized protein</fullName>
    </submittedName>
</protein>
<reference evidence="1" key="1">
    <citation type="submission" date="2015-01" db="EMBL/GenBank/DDBJ databases">
        <authorList>
            <person name="Durling Mikael"/>
        </authorList>
    </citation>
    <scope>NUCLEOTIDE SEQUENCE</scope>
</reference>
<organism evidence="1">
    <name type="scientific">Bionectria ochroleuca</name>
    <name type="common">Gliocladium roseum</name>
    <dbReference type="NCBI Taxonomy" id="29856"/>
    <lineage>
        <taxon>Eukaryota</taxon>
        <taxon>Fungi</taxon>
        <taxon>Dikarya</taxon>
        <taxon>Ascomycota</taxon>
        <taxon>Pezizomycotina</taxon>
        <taxon>Sordariomycetes</taxon>
        <taxon>Hypocreomycetidae</taxon>
        <taxon>Hypocreales</taxon>
        <taxon>Bionectriaceae</taxon>
        <taxon>Clonostachys</taxon>
    </lineage>
</organism>
<sequence>MIGTFRGITLAQQVADYSVKVKLGRRSRSNILLSQHAHINDNTLVLSDIAQEWTNGPLLQLAPVGANGTFRFKAH</sequence>
<name>A0A0B7JZS1_BIOOC</name>
<dbReference type="EMBL" id="CDPU01000019">
    <property type="protein sequence ID" value="CEO50623.1"/>
    <property type="molecule type" value="Genomic_DNA"/>
</dbReference>
<proteinExistence type="predicted"/>
<gene>
    <name evidence="1" type="ORF">BN869_000006681_1</name>
</gene>
<accession>A0A0B7JZS1</accession>
<evidence type="ECO:0000313" key="1">
    <source>
        <dbReference type="EMBL" id="CEO50623.1"/>
    </source>
</evidence>
<dbReference type="AlphaFoldDB" id="A0A0B7JZS1"/>